<sequence>MSNKQSRQTPTPPTPTHHGSKLPKFLQKQNRDRSKSMTDPGTGSSSSSLVSGTLIPDLPPSTPSSKFSHTSRKSKLLGVREKQDPRPSSPSPSQGSEPPNTPDDTPVIVEPIAVPRSRTRSERPLSTASDTQATSTSLYASTSSTSRIGDLPTRLSGWFSHTFSSSTTDLSLPNLIAQTHSLTTSSPPKAKGSALLTAAKHGKGHLDKALRWVTDSDAVPDRSPEPIWLLGVQHPGYEQPPPPTPGSLSSSTSSSNVRRSSVDSRKRGSSPSLRASTSSAVSAHELGQSQSAGSGKNPGAHWPPLFYADFTSRIWLTYRSQFTPIRDIRLCDLSTDPADQTQPSSPPARKWHWGGEKNWTSDSGWGCMLRTGQSLLANTLIHLHISRDWRRTPSHVSTADFATYVQILSWFFDTPEPEAPFSVHRMALAGKDLGKDVGQWFGPSTAAGAIKTLVHSFPEAGLGVAVGADGGVVFQSDVYAASNMNGSPRRHARARWGNRPVLILIGVRLGIDGVNPIYYEAIKFLFTWPQSVGIAGGRPSSSYYFVGSQGDSLFYLDPHYARPAIPLRPFTPPSAQLERAASVESSDQERKKKARPPTTPTTARTSSSGFVHAPMSPSPLQQQYSSASAPPSHHAASSSSRARWQTTSQTGSSQPGSPATSTLDMDPSELVSAGDSNLDEMQRHFVNAYTPAELKTFHCDRPRKMGMGSLDPSMLLGFLCKDEHDWIDFRRRVEELSKNYKTIFSVQDEPPSWPSDSDDSMGLESISEPDDMDMDMDSDGDGDGEEQFFDTRSGTPSTSSASQGAHTSSDGGIGKPDDQEDTEEDPVDPITPGPTAARFEVGARPWAHGADRASKDDSVRFDEGDDFDDGTDIEDDWVDPSVPSPSSASQDRQMQFPASRHEVPPTPPAPLSSPESSTPQQSVALSGSASTSKPKKKSTKKGAEKAVPVPRIPSSGSTGSHPHGQYASVQQAQAPLPFPVSHRPEEAGDEDAEPVSQHERLRTGSIRAAPSSGGGSSGKRMHTARARDGGRTQSGGVRGVLTTDS</sequence>
<comment type="subcellular location">
    <subcellularLocation>
        <location evidence="2">Cytoplasm</location>
    </subcellularLocation>
    <subcellularLocation>
        <location evidence="1">Preautophagosomal structure</location>
    </subcellularLocation>
</comment>
<keyword evidence="7" id="KW-0378">Hydrolase</keyword>
<evidence type="ECO:0000256" key="9">
    <source>
        <dbReference type="ARBA" id="ARBA00022927"/>
    </source>
</evidence>
<evidence type="ECO:0000256" key="7">
    <source>
        <dbReference type="ARBA" id="ARBA00022801"/>
    </source>
</evidence>
<evidence type="ECO:0000256" key="1">
    <source>
        <dbReference type="ARBA" id="ARBA00004329"/>
    </source>
</evidence>
<evidence type="ECO:0000256" key="12">
    <source>
        <dbReference type="ARBA" id="ARBA00030240"/>
    </source>
</evidence>
<comment type="catalytic activity">
    <reaction evidence="11">
        <text>[protein]-C-terminal L-amino acid-glycyl-phosphatidylethanolamide + H2O = [protein]-C-terminal L-amino acid-glycine + a 1,2-diacyl-sn-glycero-3-phosphoethanolamine</text>
        <dbReference type="Rhea" id="RHEA:67548"/>
        <dbReference type="Rhea" id="RHEA-COMP:17323"/>
        <dbReference type="Rhea" id="RHEA-COMP:17324"/>
        <dbReference type="ChEBI" id="CHEBI:15377"/>
        <dbReference type="ChEBI" id="CHEBI:64612"/>
        <dbReference type="ChEBI" id="CHEBI:172940"/>
        <dbReference type="ChEBI" id="CHEBI:172941"/>
    </reaction>
    <physiologicalReaction direction="left-to-right" evidence="11">
        <dbReference type="Rhea" id="RHEA:67549"/>
    </physiologicalReaction>
</comment>
<keyword evidence="4" id="KW-0813">Transport</keyword>
<evidence type="ECO:0000256" key="13">
    <source>
        <dbReference type="SAM" id="MobiDB-lite"/>
    </source>
</evidence>
<feature type="compositionally biased region" description="Low complexity" evidence="13">
    <location>
        <begin position="37"/>
        <end position="53"/>
    </location>
</feature>
<organism evidence="15 16">
    <name type="scientific">Hohenbuehelia grisea</name>
    <dbReference type="NCBI Taxonomy" id="104357"/>
    <lineage>
        <taxon>Eukaryota</taxon>
        <taxon>Fungi</taxon>
        <taxon>Dikarya</taxon>
        <taxon>Basidiomycota</taxon>
        <taxon>Agaricomycotina</taxon>
        <taxon>Agaricomycetes</taxon>
        <taxon>Agaricomycetidae</taxon>
        <taxon>Agaricales</taxon>
        <taxon>Pleurotineae</taxon>
        <taxon>Pleurotaceae</taxon>
        <taxon>Hohenbuehelia</taxon>
    </lineage>
</organism>
<evidence type="ECO:0000256" key="3">
    <source>
        <dbReference type="ARBA" id="ARBA00010958"/>
    </source>
</evidence>
<feature type="compositionally biased region" description="Basic and acidic residues" evidence="13">
    <location>
        <begin position="849"/>
        <end position="862"/>
    </location>
</feature>
<gene>
    <name evidence="15" type="ORF">HGRIS_014584</name>
</gene>
<feature type="compositionally biased region" description="Acidic residues" evidence="13">
    <location>
        <begin position="818"/>
        <end position="827"/>
    </location>
</feature>
<keyword evidence="6" id="KW-0645">Protease</keyword>
<feature type="compositionally biased region" description="Low complexity" evidence="13">
    <location>
        <begin position="953"/>
        <end position="964"/>
    </location>
</feature>
<feature type="compositionally biased region" description="Polar residues" evidence="13">
    <location>
        <begin position="790"/>
        <end position="810"/>
    </location>
</feature>
<evidence type="ECO:0000259" key="14">
    <source>
        <dbReference type="Pfam" id="PF03416"/>
    </source>
</evidence>
<keyword evidence="9" id="KW-0653">Protein transport</keyword>
<evidence type="ECO:0000256" key="4">
    <source>
        <dbReference type="ARBA" id="ARBA00022448"/>
    </source>
</evidence>
<feature type="region of interest" description="Disordered" evidence="13">
    <location>
        <begin position="232"/>
        <end position="298"/>
    </location>
</feature>
<name>A0ABR3JW24_9AGAR</name>
<dbReference type="PANTHER" id="PTHR22624">
    <property type="entry name" value="CYSTEINE PROTEASE ATG4"/>
    <property type="match status" value="1"/>
</dbReference>
<dbReference type="PANTHER" id="PTHR22624:SF49">
    <property type="entry name" value="CYSTEINE PROTEASE"/>
    <property type="match status" value="1"/>
</dbReference>
<feature type="compositionally biased region" description="Low complexity" evidence="13">
    <location>
        <begin position="126"/>
        <end position="146"/>
    </location>
</feature>
<dbReference type="Proteomes" id="UP001556367">
    <property type="component" value="Unassembled WGS sequence"/>
</dbReference>
<feature type="compositionally biased region" description="Acidic residues" evidence="13">
    <location>
        <begin position="863"/>
        <end position="878"/>
    </location>
</feature>
<comment type="similarity">
    <text evidence="3">Belongs to the peptidase C54 family.</text>
</comment>
<comment type="caution">
    <text evidence="15">The sequence shown here is derived from an EMBL/GenBank/DDBJ whole genome shotgun (WGS) entry which is preliminary data.</text>
</comment>
<evidence type="ECO:0000256" key="11">
    <source>
        <dbReference type="ARBA" id="ARBA00029362"/>
    </source>
</evidence>
<evidence type="ECO:0000256" key="2">
    <source>
        <dbReference type="ARBA" id="ARBA00004496"/>
    </source>
</evidence>
<keyword evidence="5" id="KW-0963">Cytoplasm</keyword>
<dbReference type="SUPFAM" id="SSF54001">
    <property type="entry name" value="Cysteine proteinases"/>
    <property type="match status" value="1"/>
</dbReference>
<proteinExistence type="inferred from homology"/>
<reference evidence="16" key="1">
    <citation type="submission" date="2024-06" db="EMBL/GenBank/DDBJ databases">
        <title>Multi-omics analyses provide insights into the biosynthesis of the anticancer antibiotic pleurotin in Hohenbuehelia grisea.</title>
        <authorList>
            <person name="Weaver J.A."/>
            <person name="Alberti F."/>
        </authorList>
    </citation>
    <scope>NUCLEOTIDE SEQUENCE [LARGE SCALE GENOMIC DNA]</scope>
    <source>
        <strain evidence="16">T-177</strain>
    </source>
</reference>
<keyword evidence="8" id="KW-0788">Thiol protease</keyword>
<protein>
    <recommendedName>
        <fullName evidence="12">Autophagy-related protein 4</fullName>
    </recommendedName>
</protein>
<dbReference type="Pfam" id="PF03416">
    <property type="entry name" value="Peptidase_C54"/>
    <property type="match status" value="1"/>
</dbReference>
<dbReference type="InterPro" id="IPR038765">
    <property type="entry name" value="Papain-like_cys_pep_sf"/>
</dbReference>
<evidence type="ECO:0000256" key="10">
    <source>
        <dbReference type="ARBA" id="ARBA00023006"/>
    </source>
</evidence>
<feature type="domain" description="Peptidase C54 catalytic" evidence="14">
    <location>
        <begin position="306"/>
        <end position="731"/>
    </location>
</feature>
<feature type="compositionally biased region" description="Low complexity" evidence="13">
    <location>
        <begin position="600"/>
        <end position="658"/>
    </location>
</feature>
<feature type="region of interest" description="Disordered" evidence="13">
    <location>
        <begin position="1"/>
        <end position="146"/>
    </location>
</feature>
<evidence type="ECO:0000256" key="8">
    <source>
        <dbReference type="ARBA" id="ARBA00022807"/>
    </source>
</evidence>
<accession>A0ABR3JW24</accession>
<dbReference type="InterPro" id="IPR046792">
    <property type="entry name" value="Peptidase_C54_cat"/>
</dbReference>
<feature type="compositionally biased region" description="Low complexity" evidence="13">
    <location>
        <begin position="246"/>
        <end position="259"/>
    </location>
</feature>
<feature type="region of interest" description="Disordered" evidence="13">
    <location>
        <begin position="746"/>
        <end position="1045"/>
    </location>
</feature>
<feature type="compositionally biased region" description="Low complexity" evidence="13">
    <location>
        <begin position="269"/>
        <end position="283"/>
    </location>
</feature>
<evidence type="ECO:0000313" key="15">
    <source>
        <dbReference type="EMBL" id="KAL0959323.1"/>
    </source>
</evidence>
<feature type="compositionally biased region" description="Acidic residues" evidence="13">
    <location>
        <begin position="756"/>
        <end position="788"/>
    </location>
</feature>
<evidence type="ECO:0000313" key="16">
    <source>
        <dbReference type="Proteomes" id="UP001556367"/>
    </source>
</evidence>
<dbReference type="EMBL" id="JASNQZ010000003">
    <property type="protein sequence ID" value="KAL0959323.1"/>
    <property type="molecule type" value="Genomic_DNA"/>
</dbReference>
<feature type="compositionally biased region" description="Low complexity" evidence="13">
    <location>
        <begin position="880"/>
        <end position="889"/>
    </location>
</feature>
<keyword evidence="10" id="KW-0072">Autophagy</keyword>
<dbReference type="InterPro" id="IPR005078">
    <property type="entry name" value="Peptidase_C54"/>
</dbReference>
<feature type="region of interest" description="Disordered" evidence="13">
    <location>
        <begin position="567"/>
        <end position="673"/>
    </location>
</feature>
<keyword evidence="16" id="KW-1185">Reference proteome</keyword>
<evidence type="ECO:0000256" key="5">
    <source>
        <dbReference type="ARBA" id="ARBA00022490"/>
    </source>
</evidence>
<evidence type="ECO:0000256" key="6">
    <source>
        <dbReference type="ARBA" id="ARBA00022670"/>
    </source>
</evidence>